<dbReference type="PANTHER" id="PTHR33120">
    <property type="entry name" value="EXPRESSED PROTEIN-RELATED"/>
    <property type="match status" value="1"/>
</dbReference>
<dbReference type="InterPro" id="IPR046527">
    <property type="entry name" value="PIR2-like_helical"/>
</dbReference>
<comment type="caution">
    <text evidence="2">The sequence shown here is derived from an EMBL/GenBank/DDBJ whole genome shotgun (WGS) entry which is preliminary data.</text>
</comment>
<evidence type="ECO:0000259" key="1">
    <source>
        <dbReference type="Pfam" id="PF20235"/>
    </source>
</evidence>
<feature type="domain" description="PIR2-like helical" evidence="1">
    <location>
        <begin position="2"/>
        <end position="43"/>
    </location>
</feature>
<name>A0AAV5CS86_ELECO</name>
<reference evidence="2" key="1">
    <citation type="journal article" date="2018" name="DNA Res.">
        <title>Multiple hybrid de novo genome assembly of finger millet, an orphan allotetraploid crop.</title>
        <authorList>
            <person name="Hatakeyama M."/>
            <person name="Aluri S."/>
            <person name="Balachadran M.T."/>
            <person name="Sivarajan S.R."/>
            <person name="Patrignani A."/>
            <person name="Gruter S."/>
            <person name="Poveda L."/>
            <person name="Shimizu-Inatsugi R."/>
            <person name="Baeten J."/>
            <person name="Francoijs K.J."/>
            <person name="Nataraja K.N."/>
            <person name="Reddy Y.A.N."/>
            <person name="Phadnis S."/>
            <person name="Ravikumar R.L."/>
            <person name="Schlapbach R."/>
            <person name="Sreeman S.M."/>
            <person name="Shimizu K.K."/>
        </authorList>
    </citation>
    <scope>NUCLEOTIDE SEQUENCE</scope>
</reference>
<organism evidence="2 3">
    <name type="scientific">Eleusine coracana subsp. coracana</name>
    <dbReference type="NCBI Taxonomy" id="191504"/>
    <lineage>
        <taxon>Eukaryota</taxon>
        <taxon>Viridiplantae</taxon>
        <taxon>Streptophyta</taxon>
        <taxon>Embryophyta</taxon>
        <taxon>Tracheophyta</taxon>
        <taxon>Spermatophyta</taxon>
        <taxon>Magnoliopsida</taxon>
        <taxon>Liliopsida</taxon>
        <taxon>Poales</taxon>
        <taxon>Poaceae</taxon>
        <taxon>PACMAD clade</taxon>
        <taxon>Chloridoideae</taxon>
        <taxon>Cynodonteae</taxon>
        <taxon>Eleusininae</taxon>
        <taxon>Eleusine</taxon>
    </lineage>
</organism>
<accession>A0AAV5CS86</accession>
<dbReference type="AlphaFoldDB" id="A0AAV5CS86"/>
<evidence type="ECO:0000313" key="3">
    <source>
        <dbReference type="Proteomes" id="UP001054889"/>
    </source>
</evidence>
<dbReference type="Proteomes" id="UP001054889">
    <property type="component" value="Unassembled WGS sequence"/>
</dbReference>
<sequence length="159" mass="17360">MELRSLDGLVAFLTYHFPYLPEAEATAYLDAAGADLLVAAHLIVIRRGLRDFCLYNNTAAVETALRCAAATARHPVNDPEQFVLGWRQLSNVLKELDSQLSSATPDYSHINRLMRDSGTSTAPPALDLKTPWELARARLAQLCPSGSGKELPPARAAMK</sequence>
<proteinExistence type="predicted"/>
<protein>
    <recommendedName>
        <fullName evidence="1">PIR2-like helical domain-containing protein</fullName>
    </recommendedName>
</protein>
<evidence type="ECO:0000313" key="2">
    <source>
        <dbReference type="EMBL" id="GJN01010.1"/>
    </source>
</evidence>
<dbReference type="EMBL" id="BQKI01000008">
    <property type="protein sequence ID" value="GJN01010.1"/>
    <property type="molecule type" value="Genomic_DNA"/>
</dbReference>
<dbReference type="PANTHER" id="PTHR33120:SF57">
    <property type="entry name" value="PIR2-LIKE HELICAL DOMAIN-CONTAINING PROTEIN"/>
    <property type="match status" value="1"/>
</dbReference>
<gene>
    <name evidence="2" type="primary">ga18240</name>
    <name evidence="2" type="ORF">PR202_ga18240</name>
</gene>
<reference evidence="2" key="2">
    <citation type="submission" date="2021-12" db="EMBL/GenBank/DDBJ databases">
        <title>Resequencing data analysis of finger millet.</title>
        <authorList>
            <person name="Hatakeyama M."/>
            <person name="Aluri S."/>
            <person name="Balachadran M.T."/>
            <person name="Sivarajan S.R."/>
            <person name="Poveda L."/>
            <person name="Shimizu-Inatsugi R."/>
            <person name="Schlapbach R."/>
            <person name="Sreeman S.M."/>
            <person name="Shimizu K.K."/>
        </authorList>
    </citation>
    <scope>NUCLEOTIDE SEQUENCE</scope>
</reference>
<dbReference type="Pfam" id="PF20235">
    <property type="entry name" value="PIR2-like_helical"/>
    <property type="match status" value="1"/>
</dbReference>
<keyword evidence="3" id="KW-1185">Reference proteome</keyword>